<protein>
    <recommendedName>
        <fullName evidence="4">DNA-directed RNA polymerase subunit P</fullName>
    </recommendedName>
</protein>
<comment type="caution">
    <text evidence="2">The sequence shown here is derived from an EMBL/GenBank/DDBJ whole genome shotgun (WGS) entry which is preliminary data.</text>
</comment>
<keyword evidence="1" id="KW-0812">Transmembrane</keyword>
<dbReference type="RefSeq" id="WP_267300524.1">
    <property type="nucleotide sequence ID" value="NZ_JAOQJZ010000003.1"/>
</dbReference>
<accession>A0AAE3IG87</accession>
<evidence type="ECO:0008006" key="4">
    <source>
        <dbReference type="Google" id="ProtNLM"/>
    </source>
</evidence>
<dbReference type="Gene3D" id="2.20.28.30">
    <property type="entry name" value="RNA polymerase ii, chain L"/>
    <property type="match status" value="2"/>
</dbReference>
<evidence type="ECO:0000313" key="2">
    <source>
        <dbReference type="EMBL" id="MCU6705099.1"/>
    </source>
</evidence>
<keyword evidence="1" id="KW-1133">Transmembrane helix</keyword>
<gene>
    <name evidence="2" type="ORF">OCV57_04040</name>
</gene>
<name>A0AAE3IG87_9FIRM</name>
<keyword evidence="3" id="KW-1185">Reference proteome</keyword>
<dbReference type="EMBL" id="JAOQJZ010000003">
    <property type="protein sequence ID" value="MCU6705099.1"/>
    <property type="molecule type" value="Genomic_DNA"/>
</dbReference>
<dbReference type="Proteomes" id="UP001208131">
    <property type="component" value="Unassembled WGS sequence"/>
</dbReference>
<keyword evidence="1" id="KW-0472">Membrane</keyword>
<feature type="transmembrane region" description="Helical" evidence="1">
    <location>
        <begin position="342"/>
        <end position="363"/>
    </location>
</feature>
<evidence type="ECO:0000256" key="1">
    <source>
        <dbReference type="SAM" id="Phobius"/>
    </source>
</evidence>
<dbReference type="PANTHER" id="PTHR37826:SF3">
    <property type="entry name" value="J DOMAIN-CONTAINING PROTEIN"/>
    <property type="match status" value="1"/>
</dbReference>
<organism evidence="2 3">
    <name type="scientific">Hominimerdicola aceti</name>
    <dbReference type="NCBI Taxonomy" id="2981726"/>
    <lineage>
        <taxon>Bacteria</taxon>
        <taxon>Bacillati</taxon>
        <taxon>Bacillota</taxon>
        <taxon>Clostridia</taxon>
        <taxon>Eubacteriales</taxon>
        <taxon>Oscillospiraceae</taxon>
        <taxon>Hominimerdicola</taxon>
    </lineage>
</organism>
<proteinExistence type="predicted"/>
<dbReference type="AlphaFoldDB" id="A0AAE3IG87"/>
<evidence type="ECO:0000313" key="3">
    <source>
        <dbReference type="Proteomes" id="UP001208131"/>
    </source>
</evidence>
<dbReference type="PANTHER" id="PTHR37826">
    <property type="entry name" value="FLOTILLIN BAND_7_5 DOMAIN PROTEIN"/>
    <property type="match status" value="1"/>
</dbReference>
<sequence>MAVNISYKCPNCGAELFWSADKNCWACEYCDGQFTLKDLEEAGGDAKKAEELNKDNVEKHEEVDKDEYSMSNDGTVGNDLVKYTCSHCGAEIITDRSTAATVCVYCGNAVIMGEQIIDNFSPDYVIPFKVPKTQVMDAFQKFSKKPLTPKDFNCDRVVDKMQGVYIPFWLYSGNCEGSITAEGINTRTWTSGNYRYTEKKYYSVYRNGTLDFKAVPVDASSKTDDDAMDSIEPFDYSEMTAFNPGYLSGYLAERYDEDKDKCLPRAKERIENTTRDELRNTCNYNSVNVQSYEKHTEIKDVKYAMLPTWLLYTTYQDKPYFFAMNGQTGKFIGNLPISKGKLVAYSLLGGVGGYIIGAILQIMGIF</sequence>
<reference evidence="2 3" key="1">
    <citation type="journal article" date="2021" name="ISME Commun">
        <title>Automated analysis of genomic sequences facilitates high-throughput and comprehensive description of bacteria.</title>
        <authorList>
            <person name="Hitch T.C.A."/>
        </authorList>
    </citation>
    <scope>NUCLEOTIDE SEQUENCE [LARGE SCALE GENOMIC DNA]</scope>
    <source>
        <strain evidence="2 3">Sanger_31</strain>
    </source>
</reference>